<evidence type="ECO:0000313" key="2">
    <source>
        <dbReference type="EMBL" id="KUG04112.1"/>
    </source>
</evidence>
<gene>
    <name evidence="2" type="ORF">ASZ90_018474</name>
</gene>
<feature type="transmembrane region" description="Helical" evidence="1">
    <location>
        <begin position="120"/>
        <end position="140"/>
    </location>
</feature>
<evidence type="ECO:0000256" key="1">
    <source>
        <dbReference type="SAM" id="Phobius"/>
    </source>
</evidence>
<proteinExistence type="predicted"/>
<feature type="transmembrane region" description="Helical" evidence="1">
    <location>
        <begin position="160"/>
        <end position="177"/>
    </location>
</feature>
<keyword evidence="1" id="KW-0812">Transmembrane</keyword>
<accession>A0A0W8E623</accession>
<organism evidence="2">
    <name type="scientific">hydrocarbon metagenome</name>
    <dbReference type="NCBI Taxonomy" id="938273"/>
    <lineage>
        <taxon>unclassified sequences</taxon>
        <taxon>metagenomes</taxon>
        <taxon>ecological metagenomes</taxon>
    </lineage>
</organism>
<dbReference type="Pfam" id="PF11167">
    <property type="entry name" value="DUF2953"/>
    <property type="match status" value="1"/>
</dbReference>
<reference evidence="2" key="1">
    <citation type="journal article" date="2015" name="Proc. Natl. Acad. Sci. U.S.A.">
        <title>Networks of energetic and metabolic interactions define dynamics in microbial communities.</title>
        <authorList>
            <person name="Embree M."/>
            <person name="Liu J.K."/>
            <person name="Al-Bassam M.M."/>
            <person name="Zengler K."/>
        </authorList>
    </citation>
    <scope>NUCLEOTIDE SEQUENCE</scope>
</reference>
<keyword evidence="1" id="KW-1133">Transmembrane helix</keyword>
<dbReference type="InterPro" id="IPR021338">
    <property type="entry name" value="DUF2953"/>
</dbReference>
<name>A0A0W8E623_9ZZZZ</name>
<dbReference type="EMBL" id="LNQE01001858">
    <property type="protein sequence ID" value="KUG04112.1"/>
    <property type="molecule type" value="Genomic_DNA"/>
</dbReference>
<sequence length="196" mass="22185">MPYLYAGLMILIIFIFLNLFIKVSLYAVYNSSDGQVKVQISVFDLIHREQSFPAGGMQFVISKITAARNSRPSPIKLPLNQSLKIISVFFKHLYIQEFKWYTTIGTGDAMYTALSSGSMWAIKGIIISALTCLSTAKTVMVNVEPDFDDQRVYSDLSCIFKLRMAHIMLIVIHIICFKIRRYINGFTTAGKPQPSH</sequence>
<comment type="caution">
    <text evidence="2">The sequence shown here is derived from an EMBL/GenBank/DDBJ whole genome shotgun (WGS) entry which is preliminary data.</text>
</comment>
<protein>
    <submittedName>
        <fullName evidence="2">Putative secreted protein</fullName>
    </submittedName>
</protein>
<keyword evidence="1" id="KW-0472">Membrane</keyword>
<feature type="transmembrane region" description="Helical" evidence="1">
    <location>
        <begin position="6"/>
        <end position="29"/>
    </location>
</feature>
<dbReference type="AlphaFoldDB" id="A0A0W8E623"/>